<dbReference type="InterPro" id="IPR017871">
    <property type="entry name" value="ABC_transporter-like_CS"/>
</dbReference>
<dbReference type="Pfam" id="PF00664">
    <property type="entry name" value="ABC_membrane"/>
    <property type="match status" value="1"/>
</dbReference>
<gene>
    <name evidence="10" type="ordered locus">SGRA_1742</name>
</gene>
<evidence type="ECO:0000256" key="1">
    <source>
        <dbReference type="ARBA" id="ARBA00004651"/>
    </source>
</evidence>
<dbReference type="CDD" id="cd18552">
    <property type="entry name" value="ABC_6TM_MsbA_like"/>
    <property type="match status" value="1"/>
</dbReference>
<dbReference type="GO" id="GO:0005524">
    <property type="term" value="F:ATP binding"/>
    <property type="evidence" value="ECO:0007669"/>
    <property type="project" value="UniProtKB-KW"/>
</dbReference>
<dbReference type="OrthoDB" id="9780296at2"/>
<organism evidence="10 11">
    <name type="scientific">Saprospira grandis (strain Lewin)</name>
    <dbReference type="NCBI Taxonomy" id="984262"/>
    <lineage>
        <taxon>Bacteria</taxon>
        <taxon>Pseudomonadati</taxon>
        <taxon>Bacteroidota</taxon>
        <taxon>Saprospiria</taxon>
        <taxon>Saprospirales</taxon>
        <taxon>Saprospiraceae</taxon>
        <taxon>Saprospira</taxon>
    </lineage>
</organism>
<evidence type="ECO:0000313" key="10">
    <source>
        <dbReference type="EMBL" id="AFC24477.1"/>
    </source>
</evidence>
<dbReference type="InterPro" id="IPR039421">
    <property type="entry name" value="Type_1_exporter"/>
</dbReference>
<evidence type="ECO:0000256" key="7">
    <source>
        <dbReference type="SAM" id="Phobius"/>
    </source>
</evidence>
<dbReference type="PROSITE" id="PS00211">
    <property type="entry name" value="ABC_TRANSPORTER_1"/>
    <property type="match status" value="1"/>
</dbReference>
<reference evidence="10 11" key="1">
    <citation type="journal article" date="2012" name="Stand. Genomic Sci.">
        <title>Complete genome sequencing and analysis of Saprospira grandis str. Lewin, a predatory marine bacterium.</title>
        <authorList>
            <person name="Saw J.H."/>
            <person name="Yuryev A."/>
            <person name="Kanbe M."/>
            <person name="Hou S."/>
            <person name="Young A.G."/>
            <person name="Aizawa S."/>
            <person name="Alam M."/>
        </authorList>
    </citation>
    <scope>NUCLEOTIDE SEQUENCE [LARGE SCALE GENOMIC DNA]</scope>
    <source>
        <strain evidence="10 11">Lewin</strain>
    </source>
</reference>
<dbReference type="GO" id="GO:0016887">
    <property type="term" value="F:ATP hydrolysis activity"/>
    <property type="evidence" value="ECO:0007669"/>
    <property type="project" value="InterPro"/>
</dbReference>
<dbReference type="InterPro" id="IPR003593">
    <property type="entry name" value="AAA+_ATPase"/>
</dbReference>
<protein>
    <submittedName>
        <fullName evidence="10">ABC transporter related protein</fullName>
    </submittedName>
</protein>
<feature type="transmembrane region" description="Helical" evidence="7">
    <location>
        <begin position="87"/>
        <end position="105"/>
    </location>
</feature>
<proteinExistence type="predicted"/>
<evidence type="ECO:0000256" key="3">
    <source>
        <dbReference type="ARBA" id="ARBA00022741"/>
    </source>
</evidence>
<feature type="transmembrane region" description="Helical" evidence="7">
    <location>
        <begin position="20"/>
        <end position="43"/>
    </location>
</feature>
<feature type="domain" description="ABC transporter" evidence="8">
    <location>
        <begin position="368"/>
        <end position="602"/>
    </location>
</feature>
<dbReference type="InterPro" id="IPR003439">
    <property type="entry name" value="ABC_transporter-like_ATP-bd"/>
</dbReference>
<dbReference type="Gene3D" id="3.40.50.300">
    <property type="entry name" value="P-loop containing nucleotide triphosphate hydrolases"/>
    <property type="match status" value="1"/>
</dbReference>
<feature type="domain" description="ABC transmembrane type-1" evidence="9">
    <location>
        <begin position="19"/>
        <end position="334"/>
    </location>
</feature>
<dbReference type="PANTHER" id="PTHR43394">
    <property type="entry name" value="ATP-DEPENDENT PERMEASE MDL1, MITOCHONDRIAL"/>
    <property type="match status" value="1"/>
</dbReference>
<dbReference type="GO" id="GO:0015421">
    <property type="term" value="F:ABC-type oligopeptide transporter activity"/>
    <property type="evidence" value="ECO:0007669"/>
    <property type="project" value="TreeGrafter"/>
</dbReference>
<dbReference type="SMART" id="SM00382">
    <property type="entry name" value="AAA"/>
    <property type="match status" value="1"/>
</dbReference>
<evidence type="ECO:0000256" key="6">
    <source>
        <dbReference type="ARBA" id="ARBA00023136"/>
    </source>
</evidence>
<accession>H6KZ87</accession>
<dbReference type="PROSITE" id="PS50893">
    <property type="entry name" value="ABC_TRANSPORTER_2"/>
    <property type="match status" value="1"/>
</dbReference>
<dbReference type="eggNOG" id="COG1132">
    <property type="taxonomic scope" value="Bacteria"/>
</dbReference>
<feature type="transmembrane region" description="Helical" evidence="7">
    <location>
        <begin position="277"/>
        <end position="295"/>
    </location>
</feature>
<keyword evidence="5 7" id="KW-1133">Transmembrane helix</keyword>
<dbReference type="InterPro" id="IPR011527">
    <property type="entry name" value="ABC1_TM_dom"/>
</dbReference>
<keyword evidence="3" id="KW-0547">Nucleotide-binding</keyword>
<dbReference type="AlphaFoldDB" id="H6KZ87"/>
<dbReference type="Proteomes" id="UP000007519">
    <property type="component" value="Chromosome"/>
</dbReference>
<dbReference type="STRING" id="984262.SGRA_1742"/>
<dbReference type="GO" id="GO:0005886">
    <property type="term" value="C:plasma membrane"/>
    <property type="evidence" value="ECO:0007669"/>
    <property type="project" value="UniProtKB-SubCell"/>
</dbReference>
<feature type="transmembrane region" description="Helical" evidence="7">
    <location>
        <begin position="193"/>
        <end position="213"/>
    </location>
</feature>
<evidence type="ECO:0000256" key="5">
    <source>
        <dbReference type="ARBA" id="ARBA00022989"/>
    </source>
</evidence>
<dbReference type="InterPro" id="IPR027417">
    <property type="entry name" value="P-loop_NTPase"/>
</dbReference>
<keyword evidence="6 7" id="KW-0472">Membrane</keyword>
<comment type="subcellular location">
    <subcellularLocation>
        <location evidence="1">Cell membrane</location>
        <topology evidence="1">Multi-pass membrane protein</topology>
    </subcellularLocation>
</comment>
<dbReference type="SUPFAM" id="SSF52540">
    <property type="entry name" value="P-loop containing nucleoside triphosphate hydrolases"/>
    <property type="match status" value="1"/>
</dbReference>
<dbReference type="SUPFAM" id="SSF90123">
    <property type="entry name" value="ABC transporter transmembrane region"/>
    <property type="match status" value="1"/>
</dbReference>
<dbReference type="Gene3D" id="1.20.1560.10">
    <property type="entry name" value="ABC transporter type 1, transmembrane domain"/>
    <property type="match status" value="1"/>
</dbReference>
<keyword evidence="11" id="KW-1185">Reference proteome</keyword>
<dbReference type="PANTHER" id="PTHR43394:SF1">
    <property type="entry name" value="ATP-BINDING CASSETTE SUB-FAMILY B MEMBER 10, MITOCHONDRIAL"/>
    <property type="match status" value="1"/>
</dbReference>
<dbReference type="RefSeq" id="WP_015692110.1">
    <property type="nucleotide sequence ID" value="NC_016940.1"/>
</dbReference>
<evidence type="ECO:0000259" key="9">
    <source>
        <dbReference type="PROSITE" id="PS50929"/>
    </source>
</evidence>
<evidence type="ECO:0000259" key="8">
    <source>
        <dbReference type="PROSITE" id="PS50893"/>
    </source>
</evidence>
<feature type="transmembrane region" description="Helical" evidence="7">
    <location>
        <begin position="169"/>
        <end position="187"/>
    </location>
</feature>
<dbReference type="FunFam" id="3.40.50.300:FF:000218">
    <property type="entry name" value="Multidrug ABC transporter ATP-binding protein"/>
    <property type="match status" value="1"/>
</dbReference>
<name>H6KZ87_SAPGL</name>
<dbReference type="HOGENOM" id="CLU_000604_84_3_10"/>
<dbReference type="PROSITE" id="PS50929">
    <property type="entry name" value="ABC_TM1F"/>
    <property type="match status" value="1"/>
</dbReference>
<dbReference type="EMBL" id="CP002831">
    <property type="protein sequence ID" value="AFC24477.1"/>
    <property type="molecule type" value="Genomic_DNA"/>
</dbReference>
<evidence type="ECO:0000256" key="2">
    <source>
        <dbReference type="ARBA" id="ARBA00022692"/>
    </source>
</evidence>
<dbReference type="Pfam" id="PF00005">
    <property type="entry name" value="ABC_tran"/>
    <property type="match status" value="1"/>
</dbReference>
<dbReference type="KEGG" id="sgn:SGRA_1742"/>
<evidence type="ECO:0000313" key="11">
    <source>
        <dbReference type="Proteomes" id="UP000007519"/>
    </source>
</evidence>
<dbReference type="InterPro" id="IPR036640">
    <property type="entry name" value="ABC1_TM_sf"/>
</dbReference>
<keyword evidence="4" id="KW-0067">ATP-binding</keyword>
<sequence length="605" mass="67513">MKAFIAVLAYLKPYRFLGVLNVIFNALTAFFSIFSLMLLGPFLDILFKEEMPSLPAQDPTASWSDQWVTFFNRELIMYMQEHGRPAALFWVCGIMIGAFFFKNVFRYLALFVMAPVRNGIERDLRQAVFGQLMSLPLSYFSQERKGDLMSRLSSDVKELQWSVLRSVETLVRSPLTLIGSVGVMLYISPELTGFSFGLFLFVGLIIGQLGKVLRKNSAKAQASLGRILSQIEESIGGLRVIQAFGAEGFQRERFAEENSYYLNVSNRIQWRKDLSSPLTEFLGICVIAALLLYGGHLVFDGAFDASTFVMFILMFYNIIDPAKSFATALYDVQKGRAAADRLNQILKAPREIDEQPNALAISELKEAIEVKNIQFGYEKDQKVLDGVSFRLEKGKTIALVGVSGSGKSTIADLLPRFYEPQSGEILLDGEPLSAYRLQDLRALFGMVSQDAILFNDTIYNNIVFGLPNVSKEQVEAAAKIAFAHDFIMEQEEGYQTNIGDRGMKLSGGQRQRLTIARAVLRNPQVLILDEASSALDAESEQAVQKALDELMQERTALLIAHRLSTVQQADEILVMQEGKIVERGSPADLVAQNGVYAKLVALQRL</sequence>
<keyword evidence="2 7" id="KW-0812">Transmembrane</keyword>
<evidence type="ECO:0000256" key="4">
    <source>
        <dbReference type="ARBA" id="ARBA00022840"/>
    </source>
</evidence>